<name>A0A255YYD2_9PROT</name>
<feature type="transmembrane region" description="Helical" evidence="6">
    <location>
        <begin position="333"/>
        <end position="357"/>
    </location>
</feature>
<dbReference type="Proteomes" id="UP000216998">
    <property type="component" value="Unassembled WGS sequence"/>
</dbReference>
<dbReference type="PANTHER" id="PTHR33529">
    <property type="entry name" value="SLR0882 PROTEIN-RELATED"/>
    <property type="match status" value="1"/>
</dbReference>
<accession>A0A255YYD2</accession>
<dbReference type="InterPro" id="IPR030923">
    <property type="entry name" value="LptG"/>
</dbReference>
<evidence type="ECO:0000256" key="4">
    <source>
        <dbReference type="ARBA" id="ARBA00022989"/>
    </source>
</evidence>
<dbReference type="Pfam" id="PF03739">
    <property type="entry name" value="LptF_LptG"/>
    <property type="match status" value="1"/>
</dbReference>
<organism evidence="7 8">
    <name type="scientific">Niveispirillum lacus</name>
    <dbReference type="NCBI Taxonomy" id="1981099"/>
    <lineage>
        <taxon>Bacteria</taxon>
        <taxon>Pseudomonadati</taxon>
        <taxon>Pseudomonadota</taxon>
        <taxon>Alphaproteobacteria</taxon>
        <taxon>Rhodospirillales</taxon>
        <taxon>Azospirillaceae</taxon>
        <taxon>Niveispirillum</taxon>
    </lineage>
</organism>
<dbReference type="GO" id="GO:0055085">
    <property type="term" value="P:transmembrane transport"/>
    <property type="evidence" value="ECO:0007669"/>
    <property type="project" value="InterPro"/>
</dbReference>
<feature type="transmembrane region" description="Helical" evidence="6">
    <location>
        <begin position="307"/>
        <end position="327"/>
    </location>
</feature>
<proteinExistence type="predicted"/>
<keyword evidence="2" id="KW-1003">Cell membrane</keyword>
<comment type="subcellular location">
    <subcellularLocation>
        <location evidence="1">Cell membrane</location>
        <topology evidence="1">Multi-pass membrane protein</topology>
    </subcellularLocation>
</comment>
<evidence type="ECO:0000256" key="2">
    <source>
        <dbReference type="ARBA" id="ARBA00022475"/>
    </source>
</evidence>
<dbReference type="NCBIfam" id="TIGR04408">
    <property type="entry name" value="LptG_lptG"/>
    <property type="match status" value="1"/>
</dbReference>
<sequence>MNRSTITRYLTRTFLMRVLSVLIALSALLQLLDLLDAASTVLERGLGGSGLIYYTMIRLPMVVERVVPLAVLIGSLSTLWTFASTNEIVAMRSVGMTPYQIMGALLPAALVVALAHFILADQVAPRAERSFVTWWAATELPSEAKKDDPVKPVWFRLGDDVVRIAAIADDGRTIEGLEMVSRDAQGRAIGLLSAARGEHRADGWHLTDVVRTRIGEPLTVTRQATTLWDVDLSPNNMVDLRKPTENISVHRLLRIVRGNWAGGESPAFYATRLHSTYAAPLASLVMLLLAAPVAHGMRRRGGAMGSLALGTVIGLVFLLSSGILSSMGQAGALPAVVAVWSPLIFFAAIGGAIMVYVEG</sequence>
<dbReference type="AlphaFoldDB" id="A0A255YYD2"/>
<dbReference type="OrthoDB" id="9798468at2"/>
<dbReference type="GO" id="GO:0043190">
    <property type="term" value="C:ATP-binding cassette (ABC) transporter complex"/>
    <property type="evidence" value="ECO:0007669"/>
    <property type="project" value="InterPro"/>
</dbReference>
<dbReference type="EMBL" id="NOXU01000030">
    <property type="protein sequence ID" value="OYQ33694.1"/>
    <property type="molecule type" value="Genomic_DNA"/>
</dbReference>
<dbReference type="InterPro" id="IPR005495">
    <property type="entry name" value="LptG/LptF_permease"/>
</dbReference>
<keyword evidence="8" id="KW-1185">Reference proteome</keyword>
<evidence type="ECO:0000256" key="1">
    <source>
        <dbReference type="ARBA" id="ARBA00004651"/>
    </source>
</evidence>
<evidence type="ECO:0000256" key="3">
    <source>
        <dbReference type="ARBA" id="ARBA00022692"/>
    </source>
</evidence>
<evidence type="ECO:0000313" key="7">
    <source>
        <dbReference type="EMBL" id="OYQ33694.1"/>
    </source>
</evidence>
<feature type="transmembrane region" description="Helical" evidence="6">
    <location>
        <begin position="66"/>
        <end position="89"/>
    </location>
</feature>
<evidence type="ECO:0000256" key="5">
    <source>
        <dbReference type="ARBA" id="ARBA00023136"/>
    </source>
</evidence>
<reference evidence="7 8" key="1">
    <citation type="submission" date="2017-07" db="EMBL/GenBank/DDBJ databases">
        <title>Niveispirillum cyanobacteriorum sp. nov., isolated from cyanobacterial aggregates in a eutrophic lake.</title>
        <authorList>
            <person name="Cai H."/>
        </authorList>
    </citation>
    <scope>NUCLEOTIDE SEQUENCE [LARGE SCALE GENOMIC DNA]</scope>
    <source>
        <strain evidence="8">TH1-14</strain>
    </source>
</reference>
<evidence type="ECO:0000256" key="6">
    <source>
        <dbReference type="SAM" id="Phobius"/>
    </source>
</evidence>
<protein>
    <submittedName>
        <fullName evidence="7">LPS export ABC transporter permease LptG</fullName>
    </submittedName>
</protein>
<dbReference type="RefSeq" id="WP_094457137.1">
    <property type="nucleotide sequence ID" value="NZ_NOXU01000030.1"/>
</dbReference>
<keyword evidence="4 6" id="KW-1133">Transmembrane helix</keyword>
<dbReference type="GO" id="GO:0015920">
    <property type="term" value="P:lipopolysaccharide transport"/>
    <property type="evidence" value="ECO:0007669"/>
    <property type="project" value="TreeGrafter"/>
</dbReference>
<dbReference type="PANTHER" id="PTHR33529:SF2">
    <property type="entry name" value="LIPOPOLYSACCHARIDE EXPORT SYSTEM PERMEASE PROTEIN LPTG"/>
    <property type="match status" value="1"/>
</dbReference>
<keyword evidence="3 6" id="KW-0812">Transmembrane</keyword>
<comment type="caution">
    <text evidence="7">The sequence shown here is derived from an EMBL/GenBank/DDBJ whole genome shotgun (WGS) entry which is preliminary data.</text>
</comment>
<keyword evidence="5 6" id="KW-0472">Membrane</keyword>
<gene>
    <name evidence="7" type="primary">lptG</name>
    <name evidence="7" type="ORF">CHU95_15180</name>
</gene>
<feature type="transmembrane region" description="Helical" evidence="6">
    <location>
        <begin position="101"/>
        <end position="119"/>
    </location>
</feature>
<evidence type="ECO:0000313" key="8">
    <source>
        <dbReference type="Proteomes" id="UP000216998"/>
    </source>
</evidence>